<dbReference type="EMBL" id="JAHZQR010000014">
    <property type="protein sequence ID" value="MBZ2156609.1"/>
    <property type="molecule type" value="Genomic_DNA"/>
</dbReference>
<comment type="similarity">
    <text evidence="2">Belongs to the ParB family.</text>
</comment>
<reference evidence="7 8" key="1">
    <citation type="submission" date="2018-12" db="EMBL/GenBank/DDBJ databases">
        <authorList>
            <consortium name="Pathogen Informatics"/>
        </authorList>
    </citation>
    <scope>NUCLEOTIDE SEQUENCE [LARGE SCALE GENOMIC DNA]</scope>
    <source>
        <strain evidence="7 8">NCTC10713</strain>
    </source>
</reference>
<dbReference type="GO" id="GO:0045881">
    <property type="term" value="P:positive regulation of sporulation resulting in formation of a cellular spore"/>
    <property type="evidence" value="ECO:0007669"/>
    <property type="project" value="TreeGrafter"/>
</dbReference>
<dbReference type="SUPFAM" id="SSF109709">
    <property type="entry name" value="KorB DNA-binding domain-like"/>
    <property type="match status" value="1"/>
</dbReference>
<dbReference type="NCBIfam" id="TIGR00180">
    <property type="entry name" value="parB_part"/>
    <property type="match status" value="1"/>
</dbReference>
<gene>
    <name evidence="7" type="primary">parB</name>
    <name evidence="6" type="ORF">K1I51_08320</name>
    <name evidence="7" type="ORF">NCTC10713_01520</name>
</gene>
<dbReference type="GO" id="GO:0005694">
    <property type="term" value="C:chromosome"/>
    <property type="evidence" value="ECO:0007669"/>
    <property type="project" value="TreeGrafter"/>
</dbReference>
<evidence type="ECO:0000313" key="6">
    <source>
        <dbReference type="EMBL" id="MBZ2156609.1"/>
    </source>
</evidence>
<dbReference type="InterPro" id="IPR003115">
    <property type="entry name" value="ParB_N"/>
</dbReference>
<evidence type="ECO:0000256" key="4">
    <source>
        <dbReference type="ARBA" id="ARBA00023125"/>
    </source>
</evidence>
<dbReference type="GeneID" id="93964049"/>
<proteinExistence type="inferred from homology"/>
<dbReference type="InterPro" id="IPR036086">
    <property type="entry name" value="ParB/Sulfiredoxin_sf"/>
</dbReference>
<accession>A0A2T0FRM2</accession>
<dbReference type="GO" id="GO:0003677">
    <property type="term" value="F:DNA binding"/>
    <property type="evidence" value="ECO:0007669"/>
    <property type="project" value="UniProtKB-KW"/>
</dbReference>
<evidence type="ECO:0000256" key="2">
    <source>
        <dbReference type="ARBA" id="ARBA00006295"/>
    </source>
</evidence>
<name>A0A2T0FRM2_STRAP</name>
<dbReference type="GO" id="GO:0007059">
    <property type="term" value="P:chromosome segregation"/>
    <property type="evidence" value="ECO:0007669"/>
    <property type="project" value="UniProtKB-KW"/>
</dbReference>
<dbReference type="PANTHER" id="PTHR33375:SF1">
    <property type="entry name" value="CHROMOSOME-PARTITIONING PROTEIN PARB-RELATED"/>
    <property type="match status" value="1"/>
</dbReference>
<keyword evidence="4" id="KW-0238">DNA-binding</keyword>
<keyword evidence="3" id="KW-0159">Chromosome partition</keyword>
<dbReference type="Gene3D" id="1.10.10.2830">
    <property type="match status" value="1"/>
</dbReference>
<dbReference type="FunFam" id="3.90.1530.30:FF:000001">
    <property type="entry name" value="Chromosome partitioning protein ParB"/>
    <property type="match status" value="1"/>
</dbReference>
<dbReference type="InterPro" id="IPR004437">
    <property type="entry name" value="ParB/RepB/Spo0J"/>
</dbReference>
<dbReference type="AlphaFoldDB" id="A0A2T0FRM2"/>
<sequence>MEKYQYITLNDIQTNPYQPRKEFSEEKIAELASSIKEHGIIQPIIVRKSPIIGYELLAGERRFRAAKLAGLTNIPAIIKEVTDDEMMKQAIIENLQREDLNPIEEAQSYQYLIDKGLTHKEIALTMGKSRPYITNSVRLLNLPLNIIEAIKEGNISQGHARLLINLSEKEQNQWFDKILSQSLSVRQLEKQLHSQQTKTVTKNKHHLFLKEEEKRLKKIFGTEISLQFSEQSQSGKICIHFSNLEEYQRIIDSFK</sequence>
<reference evidence="6" key="2">
    <citation type="submission" date="2021-07" db="EMBL/GenBank/DDBJ databases">
        <title>Occurrence of streptococci in the human mouth that bind to a non-human glycan.</title>
        <authorList>
            <person name="Cross B."/>
            <person name="Thamadilok S."/>
            <person name="Bensing B."/>
            <person name="Sasmal A."/>
            <person name="Khedri Z."/>
            <person name="Deng L."/>
            <person name="Yu H."/>
            <person name="Mehta A."/>
            <person name="Aluvathingal J."/>
            <person name="Nadendla S."/>
            <person name="Vickerman M."/>
            <person name="Chen X."/>
            <person name="Dewhirst F."/>
            <person name="Gill A."/>
            <person name="Lettrichova I."/>
            <person name="Diaz S."/>
            <person name="Gill S."/>
            <person name="Tettelin H."/>
            <person name="Iverson T."/>
            <person name="Sullam P."/>
            <person name="Varki A."/>
            <person name="Ruhl S."/>
        </authorList>
    </citation>
    <scope>NUCLEOTIDE SEQUENCE</scope>
    <source>
        <strain evidence="6">SK81</strain>
    </source>
</reference>
<evidence type="ECO:0000256" key="3">
    <source>
        <dbReference type="ARBA" id="ARBA00022829"/>
    </source>
</evidence>
<comment type="subcellular location">
    <subcellularLocation>
        <location evidence="1">Cytoplasm</location>
        <location evidence="1">Nucleoid</location>
    </subcellularLocation>
</comment>
<dbReference type="PANTHER" id="PTHR33375">
    <property type="entry name" value="CHROMOSOME-PARTITIONING PROTEIN PARB-RELATED"/>
    <property type="match status" value="1"/>
</dbReference>
<dbReference type="Proteomes" id="UP001198057">
    <property type="component" value="Unassembled WGS sequence"/>
</dbReference>
<dbReference type="CDD" id="cd16393">
    <property type="entry name" value="SPO0J_N"/>
    <property type="match status" value="1"/>
</dbReference>
<evidence type="ECO:0000313" key="8">
    <source>
        <dbReference type="Proteomes" id="UP000278419"/>
    </source>
</evidence>
<feature type="domain" description="ParB-like N-terminal" evidence="5">
    <location>
        <begin position="5"/>
        <end position="95"/>
    </location>
</feature>
<dbReference type="InterPro" id="IPR050336">
    <property type="entry name" value="Chromosome_partition/occlusion"/>
</dbReference>
<dbReference type="FunFam" id="1.10.10.2830:FF:000001">
    <property type="entry name" value="Chromosome partitioning protein ParB"/>
    <property type="match status" value="1"/>
</dbReference>
<evidence type="ECO:0000256" key="1">
    <source>
        <dbReference type="ARBA" id="ARBA00004453"/>
    </source>
</evidence>
<evidence type="ECO:0000313" key="9">
    <source>
        <dbReference type="Proteomes" id="UP001198057"/>
    </source>
</evidence>
<dbReference type="SMART" id="SM00470">
    <property type="entry name" value="ParB"/>
    <property type="match status" value="1"/>
</dbReference>
<evidence type="ECO:0000313" key="7">
    <source>
        <dbReference type="EMBL" id="VED98518.1"/>
    </source>
</evidence>
<dbReference type="SUPFAM" id="SSF110849">
    <property type="entry name" value="ParB/Sulfiredoxin"/>
    <property type="match status" value="1"/>
</dbReference>
<dbReference type="InterPro" id="IPR041468">
    <property type="entry name" value="HTH_ParB/Spo0J"/>
</dbReference>
<dbReference type="RefSeq" id="WP_003032028.1">
    <property type="nucleotide sequence ID" value="NZ_AP018548.1"/>
</dbReference>
<dbReference type="Pfam" id="PF17762">
    <property type="entry name" value="HTH_ParB"/>
    <property type="match status" value="1"/>
</dbReference>
<dbReference type="Proteomes" id="UP000278419">
    <property type="component" value="Chromosome"/>
</dbReference>
<evidence type="ECO:0000259" key="5">
    <source>
        <dbReference type="SMART" id="SM00470"/>
    </source>
</evidence>
<dbReference type="GO" id="GO:0009295">
    <property type="term" value="C:nucleoid"/>
    <property type="evidence" value="ECO:0007669"/>
    <property type="project" value="UniProtKB-SubCell"/>
</dbReference>
<dbReference type="Pfam" id="PF02195">
    <property type="entry name" value="ParB_N"/>
    <property type="match status" value="1"/>
</dbReference>
<dbReference type="EMBL" id="LR134283">
    <property type="protein sequence ID" value="VED98518.1"/>
    <property type="molecule type" value="Genomic_DNA"/>
</dbReference>
<protein>
    <submittedName>
        <fullName evidence="7">Chromosome segregation protein</fullName>
    </submittedName>
    <submittedName>
        <fullName evidence="6">ParB/RepB/Spo0J family partition protein</fullName>
    </submittedName>
</protein>
<dbReference type="Gene3D" id="3.90.1530.30">
    <property type="match status" value="1"/>
</dbReference>
<organism evidence="6 9">
    <name type="scientific">Streptococcus anginosus</name>
    <dbReference type="NCBI Taxonomy" id="1328"/>
    <lineage>
        <taxon>Bacteria</taxon>
        <taxon>Bacillati</taxon>
        <taxon>Bacillota</taxon>
        <taxon>Bacilli</taxon>
        <taxon>Lactobacillales</taxon>
        <taxon>Streptococcaceae</taxon>
        <taxon>Streptococcus</taxon>
        <taxon>Streptococcus anginosus group</taxon>
    </lineage>
</organism>